<name>A0A0A0BW92_9CELL</name>
<reference evidence="5 6" key="2">
    <citation type="journal article" date="2015" name="Stand. Genomic Sci.">
        <title>Draft genome sequence of Cellulomonas carbonis T26(T) and comparative analysis of six Cellulomonas genomes.</title>
        <authorList>
            <person name="Zhuang W."/>
            <person name="Zhang S."/>
            <person name="Xia X."/>
            <person name="Wang G."/>
        </authorList>
    </citation>
    <scope>NUCLEOTIDE SEQUENCE [LARGE SCALE GENOMIC DNA]</scope>
    <source>
        <strain evidence="5 6">T26</strain>
    </source>
</reference>
<sequence length="695" mass="74873">MTSTPPPGRQERAHAALENLVDPVVVVRAVRDDRGAVGAFVVVHANAVAAGRGLTEGTLWVAPDGGPGVGAQFDRYVDAVEHGRAFVLDAVPVAGTRARRYADLRVVPLADDELLVSARDVTAHRAADREREHSELRFRSAFDGAPVGMVIVSLEPGQEGTVLEVNQALADIVDADPADLVGRSCYDFLHPDEVAPVRLETADMAAGRRKGYQHEKRLLRADGSWAWVRATASAVARDGVPAYVIEHVEDITARRRAEAELARRALYDPLTGLANRVLLMDRLGSAVEAAERDGAVLAVLFLDLDRFKDVNDTLGHTAGDDVIRELAGRLARLAPLPSTVARLAGDEFVLALRVADDAEATRVAERVVQDLARPVMVRGFRLVVQGSVGVTTTRGGTEPEDLLREADLAMHHAKGGGPRRWALYDEPMHRLALERLDVEESLRRALAHDGFRLLFQPIVDTTDGRIVSAEALLRLEHPTRGLLGPESFIGVAEGSDLIVPIGRWVLEEACRWLARWVEVAPDMQVTVNVSTRQVSHLALADQVADATRVSGADPSHLLLEITEHVLLDAGDDAARELARVTDAGPRLAIDDFGTGYASLSYLKRFPVSVVKIDRSFVNGLDRPGEDTAIVEAVIGLARTLGLGVVGEGVETAGQLAALQRLGCGRAQGFHIGRPMTGAELGTLLMRVPRTAPRSA</sequence>
<dbReference type="Gene3D" id="3.30.450.20">
    <property type="entry name" value="PAS domain"/>
    <property type="match status" value="1"/>
</dbReference>
<evidence type="ECO:0000259" key="3">
    <source>
        <dbReference type="PROSITE" id="PS50883"/>
    </source>
</evidence>
<dbReference type="SMART" id="SM00086">
    <property type="entry name" value="PAC"/>
    <property type="match status" value="1"/>
</dbReference>
<dbReference type="PANTHER" id="PTHR44757">
    <property type="entry name" value="DIGUANYLATE CYCLASE DGCP"/>
    <property type="match status" value="1"/>
</dbReference>
<dbReference type="Gene3D" id="3.20.20.450">
    <property type="entry name" value="EAL domain"/>
    <property type="match status" value="1"/>
</dbReference>
<dbReference type="SUPFAM" id="SSF55785">
    <property type="entry name" value="PYP-like sensor domain (PAS domain)"/>
    <property type="match status" value="1"/>
</dbReference>
<dbReference type="InterPro" id="IPR001610">
    <property type="entry name" value="PAC"/>
</dbReference>
<evidence type="ECO:0000259" key="1">
    <source>
        <dbReference type="PROSITE" id="PS50112"/>
    </source>
</evidence>
<evidence type="ECO:0000313" key="5">
    <source>
        <dbReference type="EMBL" id="KGM11439.1"/>
    </source>
</evidence>
<dbReference type="Pfam" id="PF08447">
    <property type="entry name" value="PAS_3"/>
    <property type="match status" value="1"/>
</dbReference>
<feature type="domain" description="PAS" evidence="1">
    <location>
        <begin position="134"/>
        <end position="198"/>
    </location>
</feature>
<gene>
    <name evidence="5" type="ORF">N868_08855</name>
</gene>
<dbReference type="OrthoDB" id="23692at2"/>
<dbReference type="CDD" id="cd01949">
    <property type="entry name" value="GGDEF"/>
    <property type="match status" value="1"/>
</dbReference>
<dbReference type="InterPro" id="IPR052155">
    <property type="entry name" value="Biofilm_reg_signaling"/>
</dbReference>
<dbReference type="SUPFAM" id="SSF141868">
    <property type="entry name" value="EAL domain-like"/>
    <property type="match status" value="1"/>
</dbReference>
<organism evidence="5 6">
    <name type="scientific">Cellulomonas carbonis T26</name>
    <dbReference type="NCBI Taxonomy" id="947969"/>
    <lineage>
        <taxon>Bacteria</taxon>
        <taxon>Bacillati</taxon>
        <taxon>Actinomycetota</taxon>
        <taxon>Actinomycetes</taxon>
        <taxon>Micrococcales</taxon>
        <taxon>Cellulomonadaceae</taxon>
        <taxon>Cellulomonas</taxon>
    </lineage>
</organism>
<dbReference type="InterPro" id="IPR035919">
    <property type="entry name" value="EAL_sf"/>
</dbReference>
<evidence type="ECO:0000313" key="6">
    <source>
        <dbReference type="Proteomes" id="UP000029839"/>
    </source>
</evidence>
<dbReference type="PROSITE" id="PS50887">
    <property type="entry name" value="GGDEF"/>
    <property type="match status" value="1"/>
</dbReference>
<dbReference type="InterPro" id="IPR029787">
    <property type="entry name" value="Nucleotide_cyclase"/>
</dbReference>
<dbReference type="SMART" id="SM00267">
    <property type="entry name" value="GGDEF"/>
    <property type="match status" value="1"/>
</dbReference>
<dbReference type="SUPFAM" id="SSF55073">
    <property type="entry name" value="Nucleotide cyclase"/>
    <property type="match status" value="1"/>
</dbReference>
<feature type="domain" description="PAC" evidence="2">
    <location>
        <begin position="212"/>
        <end position="263"/>
    </location>
</feature>
<keyword evidence="6" id="KW-1185">Reference proteome</keyword>
<dbReference type="Pfam" id="PF00563">
    <property type="entry name" value="EAL"/>
    <property type="match status" value="1"/>
</dbReference>
<proteinExistence type="predicted"/>
<dbReference type="RefSeq" id="WP_052426057.1">
    <property type="nucleotide sequence ID" value="NZ_AXCY01000021.1"/>
</dbReference>
<evidence type="ECO:0000259" key="4">
    <source>
        <dbReference type="PROSITE" id="PS50887"/>
    </source>
</evidence>
<dbReference type="SMART" id="SM00052">
    <property type="entry name" value="EAL"/>
    <property type="match status" value="1"/>
</dbReference>
<comment type="caution">
    <text evidence="5">The sequence shown here is derived from an EMBL/GenBank/DDBJ whole genome shotgun (WGS) entry which is preliminary data.</text>
</comment>
<reference evidence="5 6" key="1">
    <citation type="submission" date="2013-08" db="EMBL/GenBank/DDBJ databases">
        <title>Genome sequencing of Cellulomonas carbonis T26.</title>
        <authorList>
            <person name="Chen F."/>
            <person name="Li Y."/>
            <person name="Wang G."/>
        </authorList>
    </citation>
    <scope>NUCLEOTIDE SEQUENCE [LARGE SCALE GENOMIC DNA]</scope>
    <source>
        <strain evidence="5 6">T26</strain>
    </source>
</reference>
<dbReference type="InterPro" id="IPR000700">
    <property type="entry name" value="PAS-assoc_C"/>
</dbReference>
<dbReference type="NCBIfam" id="TIGR00254">
    <property type="entry name" value="GGDEF"/>
    <property type="match status" value="1"/>
</dbReference>
<dbReference type="InterPro" id="IPR013655">
    <property type="entry name" value="PAS_fold_3"/>
</dbReference>
<dbReference type="NCBIfam" id="TIGR00229">
    <property type="entry name" value="sensory_box"/>
    <property type="match status" value="1"/>
</dbReference>
<evidence type="ECO:0000259" key="2">
    <source>
        <dbReference type="PROSITE" id="PS50113"/>
    </source>
</evidence>
<dbReference type="InterPro" id="IPR000160">
    <property type="entry name" value="GGDEF_dom"/>
</dbReference>
<dbReference type="PROSITE" id="PS50883">
    <property type="entry name" value="EAL"/>
    <property type="match status" value="1"/>
</dbReference>
<dbReference type="PROSITE" id="PS50113">
    <property type="entry name" value="PAC"/>
    <property type="match status" value="1"/>
</dbReference>
<dbReference type="Proteomes" id="UP000029839">
    <property type="component" value="Unassembled WGS sequence"/>
</dbReference>
<dbReference type="Pfam" id="PF00990">
    <property type="entry name" value="GGDEF"/>
    <property type="match status" value="1"/>
</dbReference>
<accession>A0A0A0BW92</accession>
<feature type="domain" description="GGDEF" evidence="4">
    <location>
        <begin position="295"/>
        <end position="426"/>
    </location>
</feature>
<dbReference type="EMBL" id="AXCY01000021">
    <property type="protein sequence ID" value="KGM11439.1"/>
    <property type="molecule type" value="Genomic_DNA"/>
</dbReference>
<dbReference type="InterPro" id="IPR000014">
    <property type="entry name" value="PAS"/>
</dbReference>
<dbReference type="Gene3D" id="3.30.70.270">
    <property type="match status" value="1"/>
</dbReference>
<dbReference type="PROSITE" id="PS50112">
    <property type="entry name" value="PAS"/>
    <property type="match status" value="1"/>
</dbReference>
<dbReference type="InterPro" id="IPR001633">
    <property type="entry name" value="EAL_dom"/>
</dbReference>
<dbReference type="CDD" id="cd01948">
    <property type="entry name" value="EAL"/>
    <property type="match status" value="1"/>
</dbReference>
<feature type="domain" description="EAL" evidence="3">
    <location>
        <begin position="435"/>
        <end position="688"/>
    </location>
</feature>
<dbReference type="InterPro" id="IPR043128">
    <property type="entry name" value="Rev_trsase/Diguanyl_cyclase"/>
</dbReference>
<dbReference type="InterPro" id="IPR035965">
    <property type="entry name" value="PAS-like_dom_sf"/>
</dbReference>
<dbReference type="AlphaFoldDB" id="A0A0A0BW92"/>
<dbReference type="PANTHER" id="PTHR44757:SF2">
    <property type="entry name" value="BIOFILM ARCHITECTURE MAINTENANCE PROTEIN MBAA"/>
    <property type="match status" value="1"/>
</dbReference>
<protein>
    <submittedName>
        <fullName evidence="5">Diguanylate phosphodiesterase</fullName>
    </submittedName>
</protein>
<dbReference type="CDD" id="cd00130">
    <property type="entry name" value="PAS"/>
    <property type="match status" value="1"/>
</dbReference>
<dbReference type="SMART" id="SM00091">
    <property type="entry name" value="PAS"/>
    <property type="match status" value="1"/>
</dbReference>